<gene>
    <name evidence="1" type="ORF">LCGC14_2208020</name>
</gene>
<proteinExistence type="predicted"/>
<protein>
    <submittedName>
        <fullName evidence="1">Uncharacterized protein</fullName>
    </submittedName>
</protein>
<comment type="caution">
    <text evidence="1">The sequence shown here is derived from an EMBL/GenBank/DDBJ whole genome shotgun (WGS) entry which is preliminary data.</text>
</comment>
<dbReference type="AlphaFoldDB" id="A0A0F9GAH9"/>
<evidence type="ECO:0000313" key="1">
    <source>
        <dbReference type="EMBL" id="KKL60172.1"/>
    </source>
</evidence>
<dbReference type="Pfam" id="PF11950">
    <property type="entry name" value="DUF3467"/>
    <property type="match status" value="1"/>
</dbReference>
<sequence>IESKHDHVAINALMRCKSRQKVQAFMSIAMPPFTAKQLHETLGEVLEAYEKRYGPIEKEAGRL</sequence>
<name>A0A0F9GAH9_9ZZZZ</name>
<dbReference type="InterPro" id="IPR021857">
    <property type="entry name" value="DUF3467"/>
</dbReference>
<feature type="non-terminal residue" evidence="1">
    <location>
        <position position="1"/>
    </location>
</feature>
<dbReference type="EMBL" id="LAZR01029242">
    <property type="protein sequence ID" value="KKL60172.1"/>
    <property type="molecule type" value="Genomic_DNA"/>
</dbReference>
<accession>A0A0F9GAH9</accession>
<organism evidence="1">
    <name type="scientific">marine sediment metagenome</name>
    <dbReference type="NCBI Taxonomy" id="412755"/>
    <lineage>
        <taxon>unclassified sequences</taxon>
        <taxon>metagenomes</taxon>
        <taxon>ecological metagenomes</taxon>
    </lineage>
</organism>
<reference evidence="1" key="1">
    <citation type="journal article" date="2015" name="Nature">
        <title>Complex archaea that bridge the gap between prokaryotes and eukaryotes.</title>
        <authorList>
            <person name="Spang A."/>
            <person name="Saw J.H."/>
            <person name="Jorgensen S.L."/>
            <person name="Zaremba-Niedzwiedzka K."/>
            <person name="Martijn J."/>
            <person name="Lind A.E."/>
            <person name="van Eijk R."/>
            <person name="Schleper C."/>
            <person name="Guy L."/>
            <person name="Ettema T.J."/>
        </authorList>
    </citation>
    <scope>NUCLEOTIDE SEQUENCE</scope>
</reference>